<feature type="compositionally biased region" description="Low complexity" evidence="1">
    <location>
        <begin position="712"/>
        <end position="726"/>
    </location>
</feature>
<evidence type="ECO:0000256" key="1">
    <source>
        <dbReference type="SAM" id="MobiDB-lite"/>
    </source>
</evidence>
<evidence type="ECO:0000313" key="2">
    <source>
        <dbReference type="EMBL" id="KAK2602954.1"/>
    </source>
</evidence>
<accession>A0AAD9SA61</accession>
<dbReference type="AlphaFoldDB" id="A0AAD9SA61"/>
<feature type="region of interest" description="Disordered" evidence="1">
    <location>
        <begin position="644"/>
        <end position="669"/>
    </location>
</feature>
<evidence type="ECO:0000313" key="3">
    <source>
        <dbReference type="Proteomes" id="UP001265746"/>
    </source>
</evidence>
<organism evidence="2 3">
    <name type="scientific">Phomopsis amygdali</name>
    <name type="common">Fusicoccum amygdali</name>
    <dbReference type="NCBI Taxonomy" id="1214568"/>
    <lineage>
        <taxon>Eukaryota</taxon>
        <taxon>Fungi</taxon>
        <taxon>Dikarya</taxon>
        <taxon>Ascomycota</taxon>
        <taxon>Pezizomycotina</taxon>
        <taxon>Sordariomycetes</taxon>
        <taxon>Sordariomycetidae</taxon>
        <taxon>Diaporthales</taxon>
        <taxon>Diaporthaceae</taxon>
        <taxon>Diaporthe</taxon>
    </lineage>
</organism>
<feature type="region of interest" description="Disordered" evidence="1">
    <location>
        <begin position="1"/>
        <end position="20"/>
    </location>
</feature>
<feature type="compositionally biased region" description="Basic residues" evidence="1">
    <location>
        <begin position="702"/>
        <end position="711"/>
    </location>
</feature>
<comment type="caution">
    <text evidence="2">The sequence shown here is derived from an EMBL/GenBank/DDBJ whole genome shotgun (WGS) entry which is preliminary data.</text>
</comment>
<proteinExistence type="predicted"/>
<sequence length="843" mass="95424">MESCETEPLNNLGPPGAVGELRELGRHKSLPNLPSKQTPETGAFWPKLGFFVQPDDARCLAQSWSNSIFDSYHALRAILERHEATIQKRWTKKSKSQRQAILTKAWPNMATGHRPDFAAYNASLGQWDLDRSNRTKWRDPFMWPYINLQDLSEPKTLLLLLNARGRHEPCDFAAVDHEAMNLGTTLNAIVLIYVKPHQIMVLNGATVPDEYGKLLLLDKDPDALEKQYTTMEGFTILEAQKKLLAFLVSCCKQILHDMPFETMISDAFPIKPEPQLKAENFDSLASMMAEAPYRVPAQIDFDRIEALLSAKTSAAEDHLLALREDPGYFSETLWELAEHWPGNIKDKFGQTEPELNIAQGSLTFWASVTCRMLLYGCGAPRTFSDLLRQAQELRVLQTKHSAAISPSEDLPKEYLRAILMFCYCLTLAADASLDLLGRYGRASPSLRKFYLREPQKGDMPGTSNVVHSDAKKTKVERELVASLNTLCGTGEDCHYKRLPDVMDDLDRLSNSNSKAKELISPFVARIIGEVCVISQCHRQLEIYPWARGFVAAMKKYGVGIEKEIKIKNERWNSWHEDLQDLRCTTNALEIGNAPQGKYAYPIHKRRTKENVEILRRSEEGLDDFWSCVDMEMFMYTGEDSDLDAQSQLKKSQTIQRTPEWAEPIKQPGTTEMVQAVNTTSDALHKPMSTLYIGFSPEEPNKYHKKTQKTKLKTSGTANSPSSPTSKEPSEDPSSPEPQPTFEIDARALKVFRTLFHDPSATATPGEVRWQDFLHAMGSVGFAAEKLYGSVWSFRPAALNVNRGILLHEPHPLSKMDYHIARQHGRRLNRAYGWDGDMFVLKKK</sequence>
<keyword evidence="3" id="KW-1185">Reference proteome</keyword>
<reference evidence="2" key="1">
    <citation type="submission" date="2023-06" db="EMBL/GenBank/DDBJ databases">
        <authorList>
            <person name="Noh H."/>
        </authorList>
    </citation>
    <scope>NUCLEOTIDE SEQUENCE</scope>
    <source>
        <strain evidence="2">DUCC20226</strain>
    </source>
</reference>
<feature type="compositionally biased region" description="Polar residues" evidence="1">
    <location>
        <begin position="644"/>
        <end position="656"/>
    </location>
</feature>
<gene>
    <name evidence="2" type="ORF">N8I77_009448</name>
</gene>
<feature type="region of interest" description="Disordered" evidence="1">
    <location>
        <begin position="694"/>
        <end position="740"/>
    </location>
</feature>
<dbReference type="PANTHER" id="PTHR40788">
    <property type="entry name" value="CLR5 DOMAIN-CONTAINING PROTEIN-RELATED"/>
    <property type="match status" value="1"/>
</dbReference>
<dbReference type="Proteomes" id="UP001265746">
    <property type="component" value="Unassembled WGS sequence"/>
</dbReference>
<dbReference type="EMBL" id="JAUJFL010000005">
    <property type="protein sequence ID" value="KAK2602954.1"/>
    <property type="molecule type" value="Genomic_DNA"/>
</dbReference>
<protein>
    <submittedName>
        <fullName evidence="2">Uncharacterized protein</fullName>
    </submittedName>
</protein>
<dbReference type="PANTHER" id="PTHR40788:SF2">
    <property type="entry name" value="CLR5 DOMAIN-CONTAINING PROTEIN"/>
    <property type="match status" value="1"/>
</dbReference>
<name>A0AAD9SA61_PHOAM</name>